<dbReference type="EMBL" id="GHKJ01000919">
    <property type="protein sequence ID" value="MOY45949.1"/>
    <property type="molecule type" value="Transcribed_RNA"/>
</dbReference>
<protein>
    <submittedName>
        <fullName evidence="1">Putative comm domain-containing protein 4 triatoma dimidiata</fullName>
    </submittedName>
</protein>
<sequence length="188" mass="20728">MKFRFCGGGDCPDWLLMQINTLSALSIEHLQELSEAVAQTLLGTELDYGRIREMAKEAGLDMSEIKASISGLNFILKSGTRYGVAADELSTELEQLGLKSSHVAKLTAIYSERREPLTAAAAASMLRIAVPQQMNATACGQDVLLNLQAKDYSGRSQQVEFTMTKEQALLMLTELKTVQKRMRNLIPE</sequence>
<dbReference type="RefSeq" id="XP_073997727.1">
    <property type="nucleotide sequence ID" value="XM_074141626.1"/>
</dbReference>
<evidence type="ECO:0000313" key="1">
    <source>
        <dbReference type="EMBL" id="MOY45949.1"/>
    </source>
</evidence>
<dbReference type="InterPro" id="IPR047155">
    <property type="entry name" value="COMMD4/6/7/8"/>
</dbReference>
<organism evidence="1">
    <name type="scientific">Rhodnius prolixus</name>
    <name type="common">Triatomid bug</name>
    <dbReference type="NCBI Taxonomy" id="13249"/>
    <lineage>
        <taxon>Eukaryota</taxon>
        <taxon>Metazoa</taxon>
        <taxon>Ecdysozoa</taxon>
        <taxon>Arthropoda</taxon>
        <taxon>Hexapoda</taxon>
        <taxon>Insecta</taxon>
        <taxon>Pterygota</taxon>
        <taxon>Neoptera</taxon>
        <taxon>Paraneoptera</taxon>
        <taxon>Hemiptera</taxon>
        <taxon>Heteroptera</taxon>
        <taxon>Panheteroptera</taxon>
        <taxon>Cimicomorpha</taxon>
        <taxon>Reduviidae</taxon>
        <taxon>Triatominae</taxon>
        <taxon>Rhodnius</taxon>
    </lineage>
</organism>
<name>A0A4P6D976_RHOPR</name>
<dbReference type="AlphaFoldDB" id="A0A4P6D976"/>
<proteinExistence type="predicted"/>
<dbReference type="Pfam" id="PF21672">
    <property type="entry name" value="COMM_HN"/>
    <property type="match status" value="1"/>
</dbReference>
<dbReference type="RefSeq" id="XP_073997726.1">
    <property type="nucleotide sequence ID" value="XM_074141625.1"/>
</dbReference>
<accession>A0A4P6D976</accession>
<reference evidence="1" key="1">
    <citation type="submission" date="2019-04" db="EMBL/GenBank/DDBJ databases">
        <title>Analysis of the testis transcriptome of the Chagas disease vector Rhodnius prolixus.</title>
        <authorList>
            <person name="Cesar J."/>
            <person name="Ribeiro J.M."/>
            <person name="Pereira M.H."/>
            <person name="Araujo R.N."/>
            <person name="Gontijo N.F."/>
            <person name="Pessoa G."/>
            <person name="Sant'Anna M.V."/>
            <person name="Sorgine M.H."/>
            <person name="Majerowicz D."/>
            <person name="Carvalho A.B."/>
            <person name="Braz G."/>
            <person name="Mesquita R."/>
            <person name="Lagerblad P.O."/>
            <person name="Koerich L.B."/>
        </authorList>
    </citation>
    <scope>NUCLEOTIDE SEQUENCE</scope>
</reference>
<dbReference type="GeneID" id="141461017"/>
<dbReference type="VEuPathDB" id="VectorBase:RPRC003676"/>
<dbReference type="PANTHER" id="PTHR16231">
    <property type="entry name" value="COMM DOMAIN-CONTAINING PROTEIN 4-8 FAMILY MEMBER"/>
    <property type="match status" value="1"/>
</dbReference>
<dbReference type="PANTHER" id="PTHR16231:SF4">
    <property type="entry name" value="COMM DOMAIN-CONTAINING PROTEIN 4"/>
    <property type="match status" value="1"/>
</dbReference>